<evidence type="ECO:0000313" key="1">
    <source>
        <dbReference type="EMBL" id="BDQ61427.1"/>
    </source>
</evidence>
<reference evidence="1" key="1">
    <citation type="submission" date="2022-08" db="EMBL/GenBank/DDBJ databases">
        <title>Molecular epidemiological analysis of five strains of VanD-type vancomycin-resistant Enterococcus faecalis.</title>
        <authorList>
            <person name="Mimura K."/>
            <person name="Hashimoto Y."/>
            <person name="Tomita H."/>
        </authorList>
    </citation>
    <scope>NUCLEOTIDE SEQUENCE</scope>
    <source>
        <strain evidence="1">SVR2332</strain>
    </source>
</reference>
<sequence>MKLSRLMIENFRNFEDVAINLSNKNVVFGMNDVGKTNLLCSLRCLLDRKIRSDGFSESDYYHRDTSNVIKISLEVDLTDRQTDRDSQHIISKVGGSRDSSELNRFYFQVIGTFDHSEALGVPELFWGNNLDSMHKIPQNGSFSDIDRLFNIIYVDPTIDLDYVFSKNRKKLFDQKKLTNEDIVISQEISDLTFEMNRKISSMEVMRNFQKELTDEYHQLKKEDITIELQSEMAIKGFFSDIHPYIKREGDNALYPTSGDGRKKILAYSLLNYLTKEYDSDRITIYLIEEPENSLHRSMQVALSKQLFDYSVYGYFILSTHSSELLYEMDEASLVRIYSQNKTDCKSYMYNVPEQFKSIKKELNESLTTALFSDRVLLIEGPSEKALFEKILSIVSPIYELEGGYLLLVDGIKFKPYFDILKELEILPIIKTDNDLKAKRGDIKSFDTIGFNRCLNIIGKKKFRSYYN</sequence>
<name>A0AC59HNW5_ENTFL</name>
<dbReference type="EMBL" id="AP026729">
    <property type="protein sequence ID" value="BDQ61427.1"/>
    <property type="molecule type" value="Genomic_DNA"/>
</dbReference>
<evidence type="ECO:0000313" key="2">
    <source>
        <dbReference type="Proteomes" id="UP001317613"/>
    </source>
</evidence>
<accession>A0AC59HNW5</accession>
<dbReference type="Proteomes" id="UP001317613">
    <property type="component" value="Chromosome"/>
</dbReference>
<organism evidence="1 2">
    <name type="scientific">Enterococcus faecalis</name>
    <name type="common">Streptococcus faecalis</name>
    <dbReference type="NCBI Taxonomy" id="1351"/>
    <lineage>
        <taxon>Bacteria</taxon>
        <taxon>Bacillati</taxon>
        <taxon>Bacillota</taxon>
        <taxon>Bacilli</taxon>
        <taxon>Lactobacillales</taxon>
        <taxon>Enterococcaceae</taxon>
        <taxon>Enterococcus</taxon>
    </lineage>
</organism>
<gene>
    <name evidence="1" type="ORF">EfsSVR2332_15050</name>
</gene>
<proteinExistence type="predicted"/>
<protein>
    <submittedName>
        <fullName evidence="1">Uncharacterized protein</fullName>
    </submittedName>
</protein>